<evidence type="ECO:0000313" key="2">
    <source>
        <dbReference type="EMBL" id="UYP47053.1"/>
    </source>
</evidence>
<evidence type="ECO:0000313" key="3">
    <source>
        <dbReference type="Proteomes" id="UP001208689"/>
    </source>
</evidence>
<feature type="domain" description="Xylose isomerase-like TIM barrel" evidence="1">
    <location>
        <begin position="26"/>
        <end position="257"/>
    </location>
</feature>
<keyword evidence="3" id="KW-1185">Reference proteome</keyword>
<accession>A0ABY6HU55</accession>
<protein>
    <recommendedName>
        <fullName evidence="1">Xylose isomerase-like TIM barrel domain-containing protein</fullName>
    </recommendedName>
</protein>
<dbReference type="Proteomes" id="UP001208689">
    <property type="component" value="Chromosome"/>
</dbReference>
<reference evidence="2" key="1">
    <citation type="submission" date="2022-09" db="EMBL/GenBank/DDBJ databases">
        <title>Actin cytoskeleton and complex cell architecture in an #Asgard archaeon.</title>
        <authorList>
            <person name="Ponce Toledo R.I."/>
            <person name="Schleper C."/>
            <person name="Rodrigues Oliveira T."/>
            <person name="Wollweber F."/>
            <person name="Xu J."/>
            <person name="Rittmann S."/>
            <person name="Klingl A."/>
            <person name="Pilhofer M."/>
        </authorList>
    </citation>
    <scope>NUCLEOTIDE SEQUENCE</scope>
    <source>
        <strain evidence="2">B-35</strain>
    </source>
</reference>
<dbReference type="Pfam" id="PF01261">
    <property type="entry name" value="AP_endonuc_2"/>
    <property type="match status" value="1"/>
</dbReference>
<dbReference type="EMBL" id="CP104013">
    <property type="protein sequence ID" value="UYP47053.1"/>
    <property type="molecule type" value="Genomic_DNA"/>
</dbReference>
<evidence type="ECO:0000259" key="1">
    <source>
        <dbReference type="Pfam" id="PF01261"/>
    </source>
</evidence>
<dbReference type="SUPFAM" id="SSF51658">
    <property type="entry name" value="Xylose isomerase-like"/>
    <property type="match status" value="1"/>
</dbReference>
<dbReference type="InterPro" id="IPR013022">
    <property type="entry name" value="Xyl_isomerase-like_TIM-brl"/>
</dbReference>
<sequence>MSSWNVIQNHISFHAVYNSSILDALKFANQSGFKGIQIAVEVPHLSFEQVSDEDCFQIRNYAKKHDLYITLHAPDDVVSLFVINPALQQGIFAYYTALFDFAEKIGACLITIHLGKMTTFPTDTIPELKYPEEDLLIYWEALENNLGEIVKSARNRFILCVENYYFNPFILEVLEPLIQDEEIFLCWDIAKTFTRSGEKIAEIEAFFLDNLSQIRQVHLHDIHNYRSHRSIGEGIIDFAYFIKLLKDVTIEDYCIEVRPHSRAVDSYKKLEKIIQNH</sequence>
<proteinExistence type="predicted"/>
<dbReference type="InterPro" id="IPR036237">
    <property type="entry name" value="Xyl_isomerase-like_sf"/>
</dbReference>
<organism evidence="2 3">
    <name type="scientific">Candidatus Lokiarchaeum ossiferum</name>
    <dbReference type="NCBI Taxonomy" id="2951803"/>
    <lineage>
        <taxon>Archaea</taxon>
        <taxon>Promethearchaeati</taxon>
        <taxon>Promethearchaeota</taxon>
        <taxon>Promethearchaeia</taxon>
        <taxon>Promethearchaeales</taxon>
        <taxon>Promethearchaeaceae</taxon>
        <taxon>Candidatus Lokiarchaeum</taxon>
    </lineage>
</organism>
<name>A0ABY6HU55_9ARCH</name>
<gene>
    <name evidence="2" type="ORF">NEF87_003338</name>
</gene>
<dbReference type="PANTHER" id="PTHR12110">
    <property type="entry name" value="HYDROXYPYRUVATE ISOMERASE"/>
    <property type="match status" value="1"/>
</dbReference>
<dbReference type="Gene3D" id="3.20.20.150">
    <property type="entry name" value="Divalent-metal-dependent TIM barrel enzymes"/>
    <property type="match status" value="1"/>
</dbReference>
<dbReference type="InterPro" id="IPR050312">
    <property type="entry name" value="IolE/XylAMocC-like"/>
</dbReference>